<dbReference type="EMBL" id="RSAA01000018">
    <property type="protein sequence ID" value="RRO14555.1"/>
    <property type="molecule type" value="Genomic_DNA"/>
</dbReference>
<feature type="non-terminal residue" evidence="2">
    <location>
        <position position="1"/>
    </location>
</feature>
<feature type="compositionally biased region" description="Low complexity" evidence="1">
    <location>
        <begin position="10"/>
        <end position="33"/>
    </location>
</feature>
<accession>A0A3R8NW33</accession>
<evidence type="ECO:0000256" key="1">
    <source>
        <dbReference type="SAM" id="MobiDB-lite"/>
    </source>
</evidence>
<organism evidence="2 3">
    <name type="scientific">Saccharopolyspora rhizosphaerae</name>
    <dbReference type="NCBI Taxonomy" id="2492662"/>
    <lineage>
        <taxon>Bacteria</taxon>
        <taxon>Bacillati</taxon>
        <taxon>Actinomycetota</taxon>
        <taxon>Actinomycetes</taxon>
        <taxon>Pseudonocardiales</taxon>
        <taxon>Pseudonocardiaceae</taxon>
        <taxon>Saccharopolyspora</taxon>
    </lineage>
</organism>
<name>A0A3R8NW33_9PSEU</name>
<reference evidence="2 3" key="1">
    <citation type="submission" date="2018-11" db="EMBL/GenBank/DDBJ databases">
        <title>Saccharopolyspora rhizosphaerae sp. nov., an actinomycete isolated from rhizosphere soil in Thailand.</title>
        <authorList>
            <person name="Intra B."/>
            <person name="Euanorasetr J."/>
            <person name="Take A."/>
            <person name="Inahashi Y."/>
            <person name="Mori M."/>
            <person name="Panbangred W."/>
            <person name="Matsumoto A."/>
        </authorList>
    </citation>
    <scope>NUCLEOTIDE SEQUENCE [LARGE SCALE GENOMIC DNA]</scope>
    <source>
        <strain evidence="2 3">H219</strain>
    </source>
</reference>
<feature type="region of interest" description="Disordered" evidence="1">
    <location>
        <begin position="1"/>
        <end position="62"/>
    </location>
</feature>
<evidence type="ECO:0000313" key="3">
    <source>
        <dbReference type="Proteomes" id="UP000274515"/>
    </source>
</evidence>
<protein>
    <submittedName>
        <fullName evidence="2">Uncharacterized protein</fullName>
    </submittedName>
</protein>
<keyword evidence="3" id="KW-1185">Reference proteome</keyword>
<proteinExistence type="predicted"/>
<gene>
    <name evidence="2" type="ORF">EIL87_19825</name>
</gene>
<sequence>GGRGDGLPGRRGAALPGRPARGNRLSAVPRPLRGAGGRPPRPVAVRRGRPHQAVRRVGDDRA</sequence>
<evidence type="ECO:0000313" key="2">
    <source>
        <dbReference type="EMBL" id="RRO14555.1"/>
    </source>
</evidence>
<comment type="caution">
    <text evidence="2">The sequence shown here is derived from an EMBL/GenBank/DDBJ whole genome shotgun (WGS) entry which is preliminary data.</text>
</comment>
<dbReference type="Proteomes" id="UP000274515">
    <property type="component" value="Unassembled WGS sequence"/>
</dbReference>
<feature type="compositionally biased region" description="Basic residues" evidence="1">
    <location>
        <begin position="44"/>
        <end position="54"/>
    </location>
</feature>
<dbReference type="AlphaFoldDB" id="A0A3R8NW33"/>